<sequence>MWLKSFRLRCSSNLDAGRAAAALAHRGRLRVGLMEELMKLTRSRGTAQPSQRMARRKAALLQSTAMLSKSMAMITVLAWA</sequence>
<proteinExistence type="predicted"/>
<dbReference type="EMBL" id="CP006704">
    <property type="protein sequence ID" value="AIJ47329.1"/>
    <property type="molecule type" value="Genomic_DNA"/>
</dbReference>
<evidence type="ECO:0000313" key="2">
    <source>
        <dbReference type="Proteomes" id="UP000028782"/>
    </source>
</evidence>
<reference evidence="1 2" key="1">
    <citation type="journal article" date="2014" name="Genome Announc.">
        <title>Complete Genome Sequence of Polychlorinated Biphenyl Degrader Comamonas testosteroni TK102 (NBRC 109938).</title>
        <authorList>
            <person name="Fukuda K."/>
            <person name="Hosoyama A."/>
            <person name="Tsuchikane K."/>
            <person name="Ohji S."/>
            <person name="Yamazoe A."/>
            <person name="Fujita N."/>
            <person name="Shintani M."/>
            <person name="Kimbara K."/>
        </authorList>
    </citation>
    <scope>NUCLEOTIDE SEQUENCE [LARGE SCALE GENOMIC DNA]</scope>
    <source>
        <strain evidence="1">TK102</strain>
    </source>
</reference>
<organism evidence="1 2">
    <name type="scientific">Comamonas testosteroni TK102</name>
    <dbReference type="NCBI Taxonomy" id="1392005"/>
    <lineage>
        <taxon>Bacteria</taxon>
        <taxon>Pseudomonadati</taxon>
        <taxon>Pseudomonadota</taxon>
        <taxon>Betaproteobacteria</taxon>
        <taxon>Burkholderiales</taxon>
        <taxon>Comamonadaceae</taxon>
        <taxon>Comamonas</taxon>
    </lineage>
</organism>
<dbReference type="Proteomes" id="UP000028782">
    <property type="component" value="Chromosome"/>
</dbReference>
<name>A0A076PKD1_COMTE</name>
<dbReference type="AlphaFoldDB" id="A0A076PKD1"/>
<evidence type="ECO:0000313" key="1">
    <source>
        <dbReference type="EMBL" id="AIJ47329.1"/>
    </source>
</evidence>
<accession>A0A076PKD1</accession>
<dbReference type="HOGENOM" id="CLU_2583698_0_0_4"/>
<protein>
    <submittedName>
        <fullName evidence="1">Uncharacterized protein</fullName>
    </submittedName>
</protein>
<dbReference type="KEGG" id="ctes:O987_16067"/>
<gene>
    <name evidence="1" type="ORF">O987_16067</name>
</gene>